<dbReference type="Proteomes" id="UP000826234">
    <property type="component" value="Unassembled WGS sequence"/>
</dbReference>
<dbReference type="EMBL" id="JAIPUX010000521">
    <property type="protein sequence ID" value="KAH0627609.1"/>
    <property type="molecule type" value="Genomic_DNA"/>
</dbReference>
<evidence type="ECO:0000313" key="3">
    <source>
        <dbReference type="Proteomes" id="UP000826234"/>
    </source>
</evidence>
<sequence length="62" mass="7601">MHFFLFCIKSRKSLKMYFVYIFFYSIGFYAPLSLVLHDKCIRPLNGREKAIFYHLRSWRVSD</sequence>
<keyword evidence="1" id="KW-1133">Transmembrane helix</keyword>
<keyword evidence="3" id="KW-1185">Reference proteome</keyword>
<gene>
    <name evidence="2" type="ORF">JD844_003559</name>
</gene>
<comment type="caution">
    <text evidence="2">The sequence shown here is derived from an EMBL/GenBank/DDBJ whole genome shotgun (WGS) entry which is preliminary data.</text>
</comment>
<keyword evidence="1" id="KW-0472">Membrane</keyword>
<evidence type="ECO:0000313" key="2">
    <source>
        <dbReference type="EMBL" id="KAH0627609.1"/>
    </source>
</evidence>
<accession>A0ABQ7TD71</accession>
<organism evidence="2 3">
    <name type="scientific">Phrynosoma platyrhinos</name>
    <name type="common">Desert horned lizard</name>
    <dbReference type="NCBI Taxonomy" id="52577"/>
    <lineage>
        <taxon>Eukaryota</taxon>
        <taxon>Metazoa</taxon>
        <taxon>Chordata</taxon>
        <taxon>Craniata</taxon>
        <taxon>Vertebrata</taxon>
        <taxon>Euteleostomi</taxon>
        <taxon>Lepidosauria</taxon>
        <taxon>Squamata</taxon>
        <taxon>Bifurcata</taxon>
        <taxon>Unidentata</taxon>
        <taxon>Episquamata</taxon>
        <taxon>Toxicofera</taxon>
        <taxon>Iguania</taxon>
        <taxon>Phrynosomatidae</taxon>
        <taxon>Phrynosomatinae</taxon>
        <taxon>Phrynosoma</taxon>
    </lineage>
</organism>
<keyword evidence="1" id="KW-0812">Transmembrane</keyword>
<evidence type="ECO:0000256" key="1">
    <source>
        <dbReference type="SAM" id="Phobius"/>
    </source>
</evidence>
<proteinExistence type="predicted"/>
<name>A0ABQ7TD71_PHRPL</name>
<feature type="transmembrane region" description="Helical" evidence="1">
    <location>
        <begin position="17"/>
        <end position="36"/>
    </location>
</feature>
<reference evidence="2 3" key="1">
    <citation type="journal article" date="2022" name="Gigascience">
        <title>A chromosome-level genome assembly and annotation of the desert horned lizard, Phrynosoma platyrhinos, provides insight into chromosomal rearrangements among reptiles.</title>
        <authorList>
            <person name="Koochekian N."/>
            <person name="Ascanio A."/>
            <person name="Farleigh K."/>
            <person name="Card D.C."/>
            <person name="Schield D.R."/>
            <person name="Castoe T.A."/>
            <person name="Jezkova T."/>
        </authorList>
    </citation>
    <scope>NUCLEOTIDE SEQUENCE [LARGE SCALE GENOMIC DNA]</scope>
    <source>
        <strain evidence="2">NK-2021</strain>
    </source>
</reference>
<protein>
    <submittedName>
        <fullName evidence="2">Uncharacterized protein</fullName>
    </submittedName>
</protein>